<feature type="non-terminal residue" evidence="2">
    <location>
        <position position="607"/>
    </location>
</feature>
<dbReference type="PANTHER" id="PTHR31751">
    <property type="entry name" value="SI:CH211-108C17.2-RELATED-RELATED"/>
    <property type="match status" value="1"/>
</dbReference>
<dbReference type="EMBL" id="CACRXK020014912">
    <property type="protein sequence ID" value="CAB4027620.1"/>
    <property type="molecule type" value="Genomic_DNA"/>
</dbReference>
<dbReference type="AlphaFoldDB" id="A0A7D9JEC3"/>
<dbReference type="PANTHER" id="PTHR31751:SF40">
    <property type="match status" value="1"/>
</dbReference>
<feature type="compositionally biased region" description="Polar residues" evidence="1">
    <location>
        <begin position="125"/>
        <end position="134"/>
    </location>
</feature>
<feature type="region of interest" description="Disordered" evidence="1">
    <location>
        <begin position="548"/>
        <end position="574"/>
    </location>
</feature>
<organism evidence="2 3">
    <name type="scientific">Paramuricea clavata</name>
    <name type="common">Red gorgonian</name>
    <name type="synonym">Violescent sea-whip</name>
    <dbReference type="NCBI Taxonomy" id="317549"/>
    <lineage>
        <taxon>Eukaryota</taxon>
        <taxon>Metazoa</taxon>
        <taxon>Cnidaria</taxon>
        <taxon>Anthozoa</taxon>
        <taxon>Octocorallia</taxon>
        <taxon>Malacalcyonacea</taxon>
        <taxon>Plexauridae</taxon>
        <taxon>Paramuricea</taxon>
    </lineage>
</organism>
<accession>A0A7D9JEC3</accession>
<gene>
    <name evidence="2" type="ORF">PACLA_8A048488</name>
</gene>
<comment type="caution">
    <text evidence="2">The sequence shown here is derived from an EMBL/GenBank/DDBJ whole genome shotgun (WGS) entry which is preliminary data.</text>
</comment>
<dbReference type="OrthoDB" id="10216951at2759"/>
<evidence type="ECO:0000313" key="2">
    <source>
        <dbReference type="EMBL" id="CAB4027620.1"/>
    </source>
</evidence>
<keyword evidence="3" id="KW-1185">Reference proteome</keyword>
<name>A0A7D9JEC3_PARCT</name>
<feature type="non-terminal residue" evidence="2">
    <location>
        <position position="1"/>
    </location>
</feature>
<protein>
    <submittedName>
        <fullName evidence="2">Uncharacterized protein</fullName>
    </submittedName>
</protein>
<dbReference type="Proteomes" id="UP001152795">
    <property type="component" value="Unassembled WGS sequence"/>
</dbReference>
<evidence type="ECO:0000313" key="3">
    <source>
        <dbReference type="Proteomes" id="UP001152795"/>
    </source>
</evidence>
<feature type="compositionally biased region" description="Polar residues" evidence="1">
    <location>
        <begin position="564"/>
        <end position="574"/>
    </location>
</feature>
<sequence>WRPCSKETGTSNFCYVTQTSTICSDHFIPEDYERRFFSLPGLSKPNYPKLKTDELGVCVFPTIHAKTKEVVLDNQTQNFSSINLSVYKIIRNMLDQPEDSSFMSPLTAEKASKTPRSSRTKTKDQPATTTNSEEMLSPFPETFDELRIIHQHGIHQSPTDRNRRLKNKVISLQASQKKKDRELRNMKRKVNLLEELIRHDSTERNVEEKEVLCTDDVCMDDSDDEVESEMDQPYVMEMDEISASEDENDLEDEPEAQLPTIDGNIRTEPKFIVFWTQLLLLFKFCHSCKSDNPLIKTRQVGTKKLLFPAIFLHWNKYQKNLLQKAKEAKDGVIISGDGRRDSMGHSAKFCAYTIFCSTFAKIVHFDLVQRNQAGSSPAMEFMCFKLCMDYLIGYGIRITTFISDRHTSIAKYMRTKLTNIIHYFDIWHLKKSSSLHERISSALTNSRLVKGIQQASPLDQTSCLEGFRSVLNHFAPKMIAYIAMLDNTVGYVQDIYATFLTATKKELENAAKKLEEPEPMNAMLEKQPRTQAINKCRERKNMIAEDVPPTTPVSEVQREKETESGVNKSNARQSSTTARLHFCSTCSLTISTFTPILDTILNKPADA</sequence>
<feature type="region of interest" description="Disordered" evidence="1">
    <location>
        <begin position="99"/>
        <end position="135"/>
    </location>
</feature>
<evidence type="ECO:0000256" key="1">
    <source>
        <dbReference type="SAM" id="MobiDB-lite"/>
    </source>
</evidence>
<reference evidence="2" key="1">
    <citation type="submission" date="2020-04" db="EMBL/GenBank/DDBJ databases">
        <authorList>
            <person name="Alioto T."/>
            <person name="Alioto T."/>
            <person name="Gomez Garrido J."/>
        </authorList>
    </citation>
    <scope>NUCLEOTIDE SEQUENCE</scope>
    <source>
        <strain evidence="2">A484AB</strain>
    </source>
</reference>
<proteinExistence type="predicted"/>